<dbReference type="Proteomes" id="UP001201812">
    <property type="component" value="Unassembled WGS sequence"/>
</dbReference>
<gene>
    <name evidence="2" type="ORF">DdX_19869</name>
</gene>
<keyword evidence="3" id="KW-1185">Reference proteome</keyword>
<feature type="region of interest" description="Disordered" evidence="1">
    <location>
        <begin position="56"/>
        <end position="141"/>
    </location>
</feature>
<evidence type="ECO:0000256" key="1">
    <source>
        <dbReference type="SAM" id="MobiDB-lite"/>
    </source>
</evidence>
<feature type="region of interest" description="Disordered" evidence="1">
    <location>
        <begin position="1"/>
        <end position="27"/>
    </location>
</feature>
<reference evidence="2" key="1">
    <citation type="submission" date="2022-01" db="EMBL/GenBank/DDBJ databases">
        <title>Genome Sequence Resource for Two Populations of Ditylenchus destructor, the Migratory Endoparasitic Phytonematode.</title>
        <authorList>
            <person name="Zhang H."/>
            <person name="Lin R."/>
            <person name="Xie B."/>
        </authorList>
    </citation>
    <scope>NUCLEOTIDE SEQUENCE</scope>
    <source>
        <strain evidence="2">BazhouSP</strain>
    </source>
</reference>
<dbReference type="EMBL" id="JAKKPZ010000461">
    <property type="protein sequence ID" value="KAI1694875.1"/>
    <property type="molecule type" value="Genomic_DNA"/>
</dbReference>
<feature type="compositionally biased region" description="Basic and acidic residues" evidence="1">
    <location>
        <begin position="126"/>
        <end position="141"/>
    </location>
</feature>
<evidence type="ECO:0000313" key="3">
    <source>
        <dbReference type="Proteomes" id="UP001201812"/>
    </source>
</evidence>
<dbReference type="AlphaFoldDB" id="A0AAD4QTY3"/>
<protein>
    <submittedName>
        <fullName evidence="2">Uncharacterized protein</fullName>
    </submittedName>
</protein>
<proteinExistence type="predicted"/>
<feature type="compositionally biased region" description="Polar residues" evidence="1">
    <location>
        <begin position="88"/>
        <end position="102"/>
    </location>
</feature>
<organism evidence="2 3">
    <name type="scientific">Ditylenchus destructor</name>
    <dbReference type="NCBI Taxonomy" id="166010"/>
    <lineage>
        <taxon>Eukaryota</taxon>
        <taxon>Metazoa</taxon>
        <taxon>Ecdysozoa</taxon>
        <taxon>Nematoda</taxon>
        <taxon>Chromadorea</taxon>
        <taxon>Rhabditida</taxon>
        <taxon>Tylenchina</taxon>
        <taxon>Tylenchomorpha</taxon>
        <taxon>Sphaerularioidea</taxon>
        <taxon>Anguinidae</taxon>
        <taxon>Anguininae</taxon>
        <taxon>Ditylenchus</taxon>
    </lineage>
</organism>
<name>A0AAD4QTY3_9BILA</name>
<sequence length="141" mass="15604">MRAIPMRSIPAPGVPHRGSSPRHLPSLPGTITYSGGSFAIANCKFQRHVTARLQRSRFLRHRRADRQDDARRKGGPAQPDGSAWGGSTVINPASGSNANFEQQVEEVRKGHAHRRIQRQRYAYVPDHADCGDEGSRGSRSR</sequence>
<accession>A0AAD4QTY3</accession>
<comment type="caution">
    <text evidence="2">The sequence shown here is derived from an EMBL/GenBank/DDBJ whole genome shotgun (WGS) entry which is preliminary data.</text>
</comment>
<evidence type="ECO:0000313" key="2">
    <source>
        <dbReference type="EMBL" id="KAI1694875.1"/>
    </source>
</evidence>